<comment type="caution">
    <text evidence="1">The sequence shown here is derived from an EMBL/GenBank/DDBJ whole genome shotgun (WGS) entry which is preliminary data.</text>
</comment>
<sequence length="226" mass="25593">VPPERSKLILPDTLSFLTEDEFPISKANLFDNGKLKNSEILPIISWENIFVAVNNSESNLSIETEIKECAKKELKAFIQKENRATSIPLYERCAEICNKSPSHVMQILPLSDLDIVTRWEPFDNVRSVEEQNDKLQHDYSPFKICGPLFELKPGDKARIYLSRPQPSSLTQEKLIMISNGKNVSVRGVFFLIDSIQNLVVKLVDLCSVYCVSRGELSVPIVNLGRI</sequence>
<feature type="non-terminal residue" evidence="1">
    <location>
        <position position="1"/>
    </location>
</feature>
<reference evidence="1" key="1">
    <citation type="submission" date="2021-06" db="EMBL/GenBank/DDBJ databases">
        <authorList>
            <person name="Kallberg Y."/>
            <person name="Tangrot J."/>
            <person name="Rosling A."/>
        </authorList>
    </citation>
    <scope>NUCLEOTIDE SEQUENCE</scope>
    <source>
        <strain evidence="1">MA461A</strain>
    </source>
</reference>
<protein>
    <submittedName>
        <fullName evidence="1">9796_t:CDS:1</fullName>
    </submittedName>
</protein>
<evidence type="ECO:0000313" key="1">
    <source>
        <dbReference type="EMBL" id="CAG8841662.1"/>
    </source>
</evidence>
<organism evidence="1 2">
    <name type="scientific">Racocetra persica</name>
    <dbReference type="NCBI Taxonomy" id="160502"/>
    <lineage>
        <taxon>Eukaryota</taxon>
        <taxon>Fungi</taxon>
        <taxon>Fungi incertae sedis</taxon>
        <taxon>Mucoromycota</taxon>
        <taxon>Glomeromycotina</taxon>
        <taxon>Glomeromycetes</taxon>
        <taxon>Diversisporales</taxon>
        <taxon>Gigasporaceae</taxon>
        <taxon>Racocetra</taxon>
    </lineage>
</organism>
<evidence type="ECO:0000313" key="2">
    <source>
        <dbReference type="Proteomes" id="UP000789920"/>
    </source>
</evidence>
<proteinExistence type="predicted"/>
<accession>A0ACA9SJG3</accession>
<keyword evidence="2" id="KW-1185">Reference proteome</keyword>
<name>A0ACA9SJG3_9GLOM</name>
<feature type="non-terminal residue" evidence="1">
    <location>
        <position position="226"/>
    </location>
</feature>
<gene>
    <name evidence="1" type="ORF">RPERSI_LOCUS31978</name>
</gene>
<dbReference type="EMBL" id="CAJVQC010131134">
    <property type="protein sequence ID" value="CAG8841662.1"/>
    <property type="molecule type" value="Genomic_DNA"/>
</dbReference>
<dbReference type="Proteomes" id="UP000789920">
    <property type="component" value="Unassembled WGS sequence"/>
</dbReference>